<feature type="region of interest" description="Disordered" evidence="6">
    <location>
        <begin position="134"/>
        <end position="189"/>
    </location>
</feature>
<dbReference type="SUPFAM" id="SSF49354">
    <property type="entry name" value="PapD-like"/>
    <property type="match status" value="1"/>
</dbReference>
<evidence type="ECO:0000313" key="10">
    <source>
        <dbReference type="Proteomes" id="UP000481858"/>
    </source>
</evidence>
<dbReference type="Proteomes" id="UP000481858">
    <property type="component" value="Unassembled WGS sequence"/>
</dbReference>
<dbReference type="PROSITE" id="PS50202">
    <property type="entry name" value="MSP"/>
    <property type="match status" value="1"/>
</dbReference>
<dbReference type="PANTHER" id="PTHR10809">
    <property type="entry name" value="VESICLE-ASSOCIATED MEMBRANE PROTEIN-ASSOCIATED PROTEIN"/>
    <property type="match status" value="1"/>
</dbReference>
<dbReference type="InterPro" id="IPR008962">
    <property type="entry name" value="PapD-like_sf"/>
</dbReference>
<keyword evidence="10" id="KW-1185">Reference proteome</keyword>
<dbReference type="GO" id="GO:0005789">
    <property type="term" value="C:endoplasmic reticulum membrane"/>
    <property type="evidence" value="ECO:0007669"/>
    <property type="project" value="InterPro"/>
</dbReference>
<evidence type="ECO:0000259" key="8">
    <source>
        <dbReference type="PROSITE" id="PS50202"/>
    </source>
</evidence>
<dbReference type="OrthoDB" id="264603at2759"/>
<sequence length="328" mass="35941">MSVEIDPQELGFHRPFTVEVLENLKIRNPGTQPVAFKVKTTAPKQYALPYDDRDLLKTYKYTMLTCNVVQILLILQAMKQEPPPGTKCRDKFLVQSVAITPEKDFANLASIWDTIDKSLVQEKKIRVAFLDPKSSPVADTTTTTPSKSAPVNSGDGTPDVAPLAYSSPSDFGAGRSEPKSSIEEEFRPEEKPSLAAPIAIATTKNSEPSHEELKEQLLQAEKLIAQLKKDDGGLRQRKTASTAEGNVSAKPAELAQVARGTEGVPVQITAILCLLSFLLAYIFFLSVVRHMFNTNVGNPGQVVLFRNTDTIIGQQAGWLSRTVAFGRD</sequence>
<dbReference type="FunCoup" id="A0A7C8IM17">
    <property type="interactions" value="536"/>
</dbReference>
<evidence type="ECO:0000256" key="4">
    <source>
        <dbReference type="ARBA" id="ARBA00022989"/>
    </source>
</evidence>
<protein>
    <recommendedName>
        <fullName evidence="8">MSP domain-containing protein</fullName>
    </recommendedName>
</protein>
<dbReference type="PANTHER" id="PTHR10809:SF6">
    <property type="entry name" value="AT11025P-RELATED"/>
    <property type="match status" value="1"/>
</dbReference>
<dbReference type="GO" id="GO:0061817">
    <property type="term" value="P:endoplasmic reticulum-plasma membrane tethering"/>
    <property type="evidence" value="ECO:0007669"/>
    <property type="project" value="TreeGrafter"/>
</dbReference>
<evidence type="ECO:0000256" key="5">
    <source>
        <dbReference type="ARBA" id="ARBA00023136"/>
    </source>
</evidence>
<comment type="subcellular location">
    <subcellularLocation>
        <location evidence="1">Membrane</location>
        <topology evidence="1">Single-pass type IV membrane protein</topology>
    </subcellularLocation>
</comment>
<reference evidence="9 10" key="1">
    <citation type="submission" date="2019-12" db="EMBL/GenBank/DDBJ databases">
        <title>Draft genome sequence of the ascomycete Xylaria multiplex DSM 110363.</title>
        <authorList>
            <person name="Buettner E."/>
            <person name="Kellner H."/>
        </authorList>
    </citation>
    <scope>NUCLEOTIDE SEQUENCE [LARGE SCALE GENOMIC DNA]</scope>
    <source>
        <strain evidence="9 10">DSM 110363</strain>
    </source>
</reference>
<comment type="caution">
    <text evidence="9">The sequence shown here is derived from an EMBL/GenBank/DDBJ whole genome shotgun (WGS) entry which is preliminary data.</text>
</comment>
<feature type="compositionally biased region" description="Polar residues" evidence="6">
    <location>
        <begin position="137"/>
        <end position="155"/>
    </location>
</feature>
<dbReference type="GO" id="GO:0005886">
    <property type="term" value="C:plasma membrane"/>
    <property type="evidence" value="ECO:0007669"/>
    <property type="project" value="TreeGrafter"/>
</dbReference>
<keyword evidence="5 7" id="KW-0472">Membrane</keyword>
<feature type="domain" description="MSP" evidence="8">
    <location>
        <begin position="2"/>
        <end position="130"/>
    </location>
</feature>
<evidence type="ECO:0000256" key="7">
    <source>
        <dbReference type="SAM" id="Phobius"/>
    </source>
</evidence>
<gene>
    <name evidence="9" type="ORF">GQX73_g6470</name>
</gene>
<organism evidence="9 10">
    <name type="scientific">Xylaria multiplex</name>
    <dbReference type="NCBI Taxonomy" id="323545"/>
    <lineage>
        <taxon>Eukaryota</taxon>
        <taxon>Fungi</taxon>
        <taxon>Dikarya</taxon>
        <taxon>Ascomycota</taxon>
        <taxon>Pezizomycotina</taxon>
        <taxon>Sordariomycetes</taxon>
        <taxon>Xylariomycetidae</taxon>
        <taxon>Xylariales</taxon>
        <taxon>Xylariaceae</taxon>
        <taxon>Xylaria</taxon>
    </lineage>
</organism>
<feature type="compositionally biased region" description="Basic and acidic residues" evidence="6">
    <location>
        <begin position="176"/>
        <end position="189"/>
    </location>
</feature>
<dbReference type="GO" id="GO:0090158">
    <property type="term" value="P:endoplasmic reticulum membrane organization"/>
    <property type="evidence" value="ECO:0007669"/>
    <property type="project" value="TreeGrafter"/>
</dbReference>
<dbReference type="Gene3D" id="2.60.40.10">
    <property type="entry name" value="Immunoglobulins"/>
    <property type="match status" value="1"/>
</dbReference>
<dbReference type="PIRSF" id="PIRSF019693">
    <property type="entry name" value="VAMP-associated"/>
    <property type="match status" value="1"/>
</dbReference>
<evidence type="ECO:0000256" key="2">
    <source>
        <dbReference type="ARBA" id="ARBA00008932"/>
    </source>
</evidence>
<keyword evidence="4 7" id="KW-1133">Transmembrane helix</keyword>
<evidence type="ECO:0000256" key="1">
    <source>
        <dbReference type="ARBA" id="ARBA00004211"/>
    </source>
</evidence>
<name>A0A7C8IM17_9PEZI</name>
<feature type="transmembrane region" description="Helical" evidence="7">
    <location>
        <begin position="268"/>
        <end position="288"/>
    </location>
</feature>
<proteinExistence type="inferred from homology"/>
<evidence type="ECO:0000256" key="6">
    <source>
        <dbReference type="SAM" id="MobiDB-lite"/>
    </source>
</evidence>
<dbReference type="InterPro" id="IPR016763">
    <property type="entry name" value="VAP"/>
</dbReference>
<dbReference type="EMBL" id="WUBL01000074">
    <property type="protein sequence ID" value="KAF2967086.1"/>
    <property type="molecule type" value="Genomic_DNA"/>
</dbReference>
<dbReference type="Pfam" id="PF00635">
    <property type="entry name" value="Motile_Sperm"/>
    <property type="match status" value="1"/>
</dbReference>
<dbReference type="InterPro" id="IPR013783">
    <property type="entry name" value="Ig-like_fold"/>
</dbReference>
<accession>A0A7C8IM17</accession>
<keyword evidence="3 7" id="KW-0812">Transmembrane</keyword>
<dbReference type="AlphaFoldDB" id="A0A7C8IM17"/>
<evidence type="ECO:0000256" key="3">
    <source>
        <dbReference type="ARBA" id="ARBA00022692"/>
    </source>
</evidence>
<dbReference type="InParanoid" id="A0A7C8IM17"/>
<dbReference type="InterPro" id="IPR000535">
    <property type="entry name" value="MSP_dom"/>
</dbReference>
<evidence type="ECO:0000313" key="9">
    <source>
        <dbReference type="EMBL" id="KAF2967086.1"/>
    </source>
</evidence>
<dbReference type="GO" id="GO:0033149">
    <property type="term" value="F:FFAT motif binding"/>
    <property type="evidence" value="ECO:0007669"/>
    <property type="project" value="TreeGrafter"/>
</dbReference>
<comment type="similarity">
    <text evidence="2">Belongs to the VAMP-associated protein (VAP) (TC 9.B.17) family.</text>
</comment>